<evidence type="ECO:0000313" key="5">
    <source>
        <dbReference type="RefSeq" id="XP_028026194.1"/>
    </source>
</evidence>
<dbReference type="AlphaFoldDB" id="A0A6J2JCF1"/>
<protein>
    <submittedName>
        <fullName evidence="5 6">Phosphopantothenate--cysteine ligase</fullName>
    </submittedName>
</protein>
<proteinExistence type="inferred from homology"/>
<accession>A0A6J2JCF1</accession>
<keyword evidence="5 6" id="KW-0436">Ligase</keyword>
<dbReference type="RefSeq" id="XP_028026196.1">
    <property type="nucleotide sequence ID" value="XM_028170395.1"/>
</dbReference>
<feature type="domain" description="DNA/pantothenate metabolism flavoprotein C-terminal" evidence="3">
    <location>
        <begin position="173"/>
        <end position="265"/>
    </location>
</feature>
<dbReference type="GO" id="GO:0016874">
    <property type="term" value="F:ligase activity"/>
    <property type="evidence" value="ECO:0007669"/>
    <property type="project" value="UniProtKB-KW"/>
</dbReference>
<evidence type="ECO:0000256" key="1">
    <source>
        <dbReference type="ARBA" id="ARBA00005703"/>
    </source>
</evidence>
<feature type="compositionally biased region" description="Pro residues" evidence="2">
    <location>
        <begin position="327"/>
        <end position="337"/>
    </location>
</feature>
<feature type="region of interest" description="Disordered" evidence="2">
    <location>
        <begin position="314"/>
        <end position="337"/>
    </location>
</feature>
<dbReference type="Pfam" id="PF04127">
    <property type="entry name" value="DFP"/>
    <property type="match status" value="1"/>
</dbReference>
<evidence type="ECO:0000313" key="6">
    <source>
        <dbReference type="RefSeq" id="XP_028026196.1"/>
    </source>
</evidence>
<comment type="similarity">
    <text evidence="1">Belongs to the PPC synthetase family.</text>
</comment>
<keyword evidence="4" id="KW-1185">Reference proteome</keyword>
<evidence type="ECO:0000313" key="4">
    <source>
        <dbReference type="Proteomes" id="UP000504629"/>
    </source>
</evidence>
<sequence>MASGTWEEFFAAHLPPPDFEDNRSLLKEFCERHDQYGNRIALVTSGGTTVPLEHNTVRFVDNFSAGTRGSASAEYFLEHGYAVIFMHRQKSLEPFTRHFSGQKLLDMLDIQERGPNTTITVKPDSVDVLAPILLRYKAAHSAGAILHVSFTTVSEYFWLLRAACECLTNLGPRAVLYLAAAVSDFYIPKDRVPTHKMQSASGAPVIQLQLVPKMLAPLVNLWVPEAYVVSFKLETDENLLVPKARAALDKYKHKMVVANLLQTRHHRVILVTPDETQEILLTREEVHAGVDIEASIVLELVRLHAEHLAPCGAPPAAPHGSLAPLAPHAPPTPRTPR</sequence>
<dbReference type="InterPro" id="IPR007085">
    <property type="entry name" value="DNA/pantothenate-metab_flavo_C"/>
</dbReference>
<gene>
    <name evidence="5 6" type="primary">LOC114239951</name>
</gene>
<dbReference type="PANTHER" id="PTHR12290">
    <property type="entry name" value="CORNICHON-RELATED"/>
    <property type="match status" value="1"/>
</dbReference>
<evidence type="ECO:0000259" key="3">
    <source>
        <dbReference type="Pfam" id="PF04127"/>
    </source>
</evidence>
<dbReference type="Gene3D" id="3.40.50.10300">
    <property type="entry name" value="CoaB-like"/>
    <property type="match status" value="1"/>
</dbReference>
<reference evidence="5 6" key="1">
    <citation type="submission" date="2025-04" db="UniProtKB">
        <authorList>
            <consortium name="RefSeq"/>
        </authorList>
    </citation>
    <scope>IDENTIFICATION</scope>
    <source>
        <tissue evidence="5 6">Silk gland</tissue>
    </source>
</reference>
<name>A0A6J2JCF1_BOMMA</name>
<dbReference type="KEGG" id="bman:114239951"/>
<dbReference type="SUPFAM" id="SSF102645">
    <property type="entry name" value="CoaB-like"/>
    <property type="match status" value="1"/>
</dbReference>
<dbReference type="GO" id="GO:0015937">
    <property type="term" value="P:coenzyme A biosynthetic process"/>
    <property type="evidence" value="ECO:0007669"/>
    <property type="project" value="UniProtKB-ARBA"/>
</dbReference>
<dbReference type="GeneID" id="114239951"/>
<organism evidence="4 5">
    <name type="scientific">Bombyx mandarina</name>
    <name type="common">Wild silk moth</name>
    <name type="synonym">Wild silkworm</name>
    <dbReference type="NCBI Taxonomy" id="7092"/>
    <lineage>
        <taxon>Eukaryota</taxon>
        <taxon>Metazoa</taxon>
        <taxon>Ecdysozoa</taxon>
        <taxon>Arthropoda</taxon>
        <taxon>Hexapoda</taxon>
        <taxon>Insecta</taxon>
        <taxon>Pterygota</taxon>
        <taxon>Neoptera</taxon>
        <taxon>Endopterygota</taxon>
        <taxon>Lepidoptera</taxon>
        <taxon>Glossata</taxon>
        <taxon>Ditrysia</taxon>
        <taxon>Bombycoidea</taxon>
        <taxon>Bombycidae</taxon>
        <taxon>Bombycinae</taxon>
        <taxon>Bombyx</taxon>
    </lineage>
</organism>
<dbReference type="OrthoDB" id="70224at2759"/>
<dbReference type="RefSeq" id="XP_028026194.1">
    <property type="nucleotide sequence ID" value="XM_028170393.1"/>
</dbReference>
<evidence type="ECO:0000256" key="2">
    <source>
        <dbReference type="SAM" id="MobiDB-lite"/>
    </source>
</evidence>
<dbReference type="CTD" id="79717"/>
<dbReference type="Proteomes" id="UP000504629">
    <property type="component" value="Unplaced"/>
</dbReference>
<dbReference type="InterPro" id="IPR035929">
    <property type="entry name" value="CoaB-like_sf"/>
</dbReference>